<protein>
    <submittedName>
        <fullName evidence="4">Glycoside hydrolase family 13 protein</fullName>
    </submittedName>
</protein>
<keyword evidence="5" id="KW-1185">Reference proteome</keyword>
<evidence type="ECO:0000259" key="3">
    <source>
        <dbReference type="SMART" id="SM00642"/>
    </source>
</evidence>
<keyword evidence="1 4" id="KW-0378">Hydrolase</keyword>
<organism evidence="4 5">
    <name type="scientific">Candidatus Enterococcus ikei</name>
    <dbReference type="NCBI Taxonomy" id="2815326"/>
    <lineage>
        <taxon>Bacteria</taxon>
        <taxon>Bacillati</taxon>
        <taxon>Bacillota</taxon>
        <taxon>Bacilli</taxon>
        <taxon>Lactobacillales</taxon>
        <taxon>Enterococcaceae</taxon>
        <taxon>Enterococcus</taxon>
    </lineage>
</organism>
<dbReference type="Proteomes" id="UP000664632">
    <property type="component" value="Unassembled WGS sequence"/>
</dbReference>
<dbReference type="SMART" id="SM00642">
    <property type="entry name" value="Aamy"/>
    <property type="match status" value="1"/>
</dbReference>
<dbReference type="InterPro" id="IPR006047">
    <property type="entry name" value="GH13_cat_dom"/>
</dbReference>
<dbReference type="GO" id="GO:0016787">
    <property type="term" value="F:hydrolase activity"/>
    <property type="evidence" value="ECO:0007669"/>
    <property type="project" value="UniProtKB-KW"/>
</dbReference>
<dbReference type="Pfam" id="PF00128">
    <property type="entry name" value="Alpha-amylase"/>
    <property type="match status" value="1"/>
</dbReference>
<dbReference type="PANTHER" id="PTHR10357:SF210">
    <property type="entry name" value="MALTODEXTRIN GLUCOSIDASE"/>
    <property type="match status" value="1"/>
</dbReference>
<gene>
    <name evidence="4" type="ORF">JZO69_07430</name>
</gene>
<dbReference type="Gene3D" id="3.90.400.10">
    <property type="entry name" value="Oligo-1,6-glucosidase, Domain 2"/>
    <property type="match status" value="1"/>
</dbReference>
<proteinExistence type="predicted"/>
<name>A0ABS3GYZ9_9ENTE</name>
<evidence type="ECO:0000313" key="5">
    <source>
        <dbReference type="Proteomes" id="UP000664632"/>
    </source>
</evidence>
<reference evidence="4 5" key="1">
    <citation type="submission" date="2021-03" db="EMBL/GenBank/DDBJ databases">
        <title>Enterococcal diversity collection.</title>
        <authorList>
            <person name="Gilmore M.S."/>
            <person name="Schwartzman J."/>
            <person name="Van Tyne D."/>
            <person name="Martin M."/>
            <person name="Earl A.M."/>
            <person name="Manson A.L."/>
            <person name="Straub T."/>
            <person name="Salamzade R."/>
            <person name="Saavedra J."/>
            <person name="Lebreton F."/>
            <person name="Prichula J."/>
            <person name="Schaufler K."/>
            <person name="Gaca A."/>
            <person name="Sgardioli B."/>
            <person name="Wagenaar J."/>
            <person name="Strong T."/>
        </authorList>
    </citation>
    <scope>NUCLEOTIDE SEQUENCE [LARGE SCALE GENOMIC DNA]</scope>
    <source>
        <strain evidence="4 5">DIV0869a</strain>
    </source>
</reference>
<accession>A0ABS3GYZ9</accession>
<dbReference type="InterPro" id="IPR045857">
    <property type="entry name" value="O16G_dom_2"/>
</dbReference>
<comment type="caution">
    <text evidence="4">The sequence shown here is derived from an EMBL/GenBank/DDBJ whole genome shotgun (WGS) entry which is preliminary data.</text>
</comment>
<evidence type="ECO:0000256" key="1">
    <source>
        <dbReference type="ARBA" id="ARBA00022801"/>
    </source>
</evidence>
<dbReference type="InterPro" id="IPR017853">
    <property type="entry name" value="GH"/>
</dbReference>
<dbReference type="PANTHER" id="PTHR10357">
    <property type="entry name" value="ALPHA-AMYLASE FAMILY MEMBER"/>
    <property type="match status" value="1"/>
</dbReference>
<dbReference type="RefSeq" id="WP_207112256.1">
    <property type="nucleotide sequence ID" value="NZ_JAFLWD010000015.1"/>
</dbReference>
<sequence>MTTIYYNSWLKQHKDLFGAIEQNGQMKFSIFIQSNEIEDVYFVIHKENSGQKSDYIKMESDAAGNYQCSYVFDQGKGLYFYYFVGHKKKDSFFYGATKELGGEGQLYESEYSVVPYQITCFSQADHAPKWYREAVFYQIFPDRFHNGNAHNLIDHPKKNSFIYGRHTDEPMYIKDETGNIVRWDFQGGNFKGIIEKIPYLKELGVTAIYLNPIFESVSNHRYDTANYLAIDGMLGDETEFRALVDLLHENDMHVILDGVFNHVGKNSMYFNYDGSYGEKTGAYRDPESPYYPWFTFTDYPKTYESWWGFDDLPEINKKNRLFQAFIYGESDSVLAKWNRFGIDGWRLDVADELPDFFIEGIRQNLNQYSDKILLGEVWEDASNKIAYDERRQYILGDSLHGVMNYPFRTTILALLRGEMTPEKATKNITTLEENYPTDIFYNNLNNLGTHDTERLLTMMDGNKTKALSAFSLLTVLPGIPCVYYGDEAGLTGGKDPENRKYFPWDNKDQTMEKGFRHWINVRKKTEVLKYGAFIPFYTEELLGILRYDSSNYALYVLNPNNCAKKINVADFSFTKSCPLTDEKIETILDELEIAAYDCCFISGKL</sequence>
<evidence type="ECO:0000313" key="4">
    <source>
        <dbReference type="EMBL" id="MBO0440189.1"/>
    </source>
</evidence>
<feature type="domain" description="Glycosyl hydrolase family 13 catalytic" evidence="3">
    <location>
        <begin position="138"/>
        <end position="522"/>
    </location>
</feature>
<dbReference type="SUPFAM" id="SSF51445">
    <property type="entry name" value="(Trans)glycosidases"/>
    <property type="match status" value="1"/>
</dbReference>
<evidence type="ECO:0000256" key="2">
    <source>
        <dbReference type="ARBA" id="ARBA00023295"/>
    </source>
</evidence>
<dbReference type="Gene3D" id="3.20.20.80">
    <property type="entry name" value="Glycosidases"/>
    <property type="match status" value="1"/>
</dbReference>
<dbReference type="EMBL" id="JAFLWD010000015">
    <property type="protein sequence ID" value="MBO0440189.1"/>
    <property type="molecule type" value="Genomic_DNA"/>
</dbReference>
<keyword evidence="2" id="KW-0326">Glycosidase</keyword>
<dbReference type="CDD" id="cd11338">
    <property type="entry name" value="AmyAc_CMD"/>
    <property type="match status" value="1"/>
</dbReference>